<keyword evidence="3" id="KW-0233">DNA recombination</keyword>
<organism evidence="7 8">
    <name type="scientific">Clostridium cochlearium</name>
    <dbReference type="NCBI Taxonomy" id="1494"/>
    <lineage>
        <taxon>Bacteria</taxon>
        <taxon>Bacillati</taxon>
        <taxon>Bacillota</taxon>
        <taxon>Clostridia</taxon>
        <taxon>Eubacteriales</taxon>
        <taxon>Clostridiaceae</taxon>
        <taxon>Clostridium</taxon>
    </lineage>
</organism>
<dbReference type="PANTHER" id="PTHR30349:SF41">
    <property type="entry name" value="INTEGRASE_RECOMBINASE PROTEIN MJ0367-RELATED"/>
    <property type="match status" value="1"/>
</dbReference>
<evidence type="ECO:0000313" key="7">
    <source>
        <dbReference type="EMBL" id="SDL32431.1"/>
    </source>
</evidence>
<dbReference type="SUPFAM" id="SSF56349">
    <property type="entry name" value="DNA breaking-rejoining enzymes"/>
    <property type="match status" value="1"/>
</dbReference>
<keyword evidence="2 4" id="KW-0238">DNA-binding</keyword>
<dbReference type="InterPro" id="IPR013762">
    <property type="entry name" value="Integrase-like_cat_sf"/>
</dbReference>
<dbReference type="Gene3D" id="1.10.443.10">
    <property type="entry name" value="Intergrase catalytic core"/>
    <property type="match status" value="1"/>
</dbReference>
<dbReference type="Pfam" id="PF13102">
    <property type="entry name" value="Phage_int_SAM_5"/>
    <property type="match status" value="1"/>
</dbReference>
<feature type="domain" description="Tyr recombinase" evidence="5">
    <location>
        <begin position="137"/>
        <end position="319"/>
    </location>
</feature>
<dbReference type="InterPro" id="IPR010998">
    <property type="entry name" value="Integrase_recombinase_N"/>
</dbReference>
<accession>A0ABY0QN01</accession>
<dbReference type="InterPro" id="IPR011010">
    <property type="entry name" value="DNA_brk_join_enz"/>
</dbReference>
<proteinExistence type="inferred from homology"/>
<dbReference type="InterPro" id="IPR002104">
    <property type="entry name" value="Integrase_catalytic"/>
</dbReference>
<evidence type="ECO:0000259" key="5">
    <source>
        <dbReference type="PROSITE" id="PS51898"/>
    </source>
</evidence>
<dbReference type="PANTHER" id="PTHR30349">
    <property type="entry name" value="PHAGE INTEGRASE-RELATED"/>
    <property type="match status" value="1"/>
</dbReference>
<dbReference type="InterPro" id="IPR050090">
    <property type="entry name" value="Tyrosine_recombinase_XerCD"/>
</dbReference>
<dbReference type="PROSITE" id="PS51898">
    <property type="entry name" value="TYR_RECOMBINASE"/>
    <property type="match status" value="1"/>
</dbReference>
<evidence type="ECO:0000256" key="1">
    <source>
        <dbReference type="ARBA" id="ARBA00008857"/>
    </source>
</evidence>
<comment type="caution">
    <text evidence="7">The sequence shown here is derived from an EMBL/GenBank/DDBJ whole genome shotgun (WGS) entry which is preliminary data.</text>
</comment>
<protein>
    <submittedName>
        <fullName evidence="7">Integrase/recombinase XerD</fullName>
    </submittedName>
</protein>
<evidence type="ECO:0000256" key="3">
    <source>
        <dbReference type="ARBA" id="ARBA00023172"/>
    </source>
</evidence>
<dbReference type="Proteomes" id="UP000198811">
    <property type="component" value="Unassembled WGS sequence"/>
</dbReference>
<dbReference type="Gene3D" id="1.10.150.130">
    <property type="match status" value="1"/>
</dbReference>
<dbReference type="Pfam" id="PF00589">
    <property type="entry name" value="Phage_integrase"/>
    <property type="match status" value="1"/>
</dbReference>
<dbReference type="CDD" id="cd00397">
    <property type="entry name" value="DNA_BRE_C"/>
    <property type="match status" value="1"/>
</dbReference>
<dbReference type="RefSeq" id="WP_089867161.1">
    <property type="nucleotide sequence ID" value="NZ_FNGL01000019.1"/>
</dbReference>
<comment type="similarity">
    <text evidence="1">Belongs to the 'phage' integrase family.</text>
</comment>
<keyword evidence="8" id="KW-1185">Reference proteome</keyword>
<dbReference type="EMBL" id="FNGL01000019">
    <property type="protein sequence ID" value="SDL32431.1"/>
    <property type="molecule type" value="Genomic_DNA"/>
</dbReference>
<gene>
    <name evidence="7" type="ORF">SAMN05216497_11937</name>
</gene>
<evidence type="ECO:0000313" key="8">
    <source>
        <dbReference type="Proteomes" id="UP000198811"/>
    </source>
</evidence>
<reference evidence="7 8" key="1">
    <citation type="submission" date="2016-10" db="EMBL/GenBank/DDBJ databases">
        <authorList>
            <person name="Varghese N."/>
            <person name="Submissions S."/>
        </authorList>
    </citation>
    <scope>NUCLEOTIDE SEQUENCE [LARGE SCALE GENOMIC DNA]</scope>
    <source>
        <strain evidence="7 8">NLAE-zl-C224</strain>
    </source>
</reference>
<feature type="domain" description="Core-binding (CB)" evidence="6">
    <location>
        <begin position="28"/>
        <end position="116"/>
    </location>
</feature>
<evidence type="ECO:0000256" key="2">
    <source>
        <dbReference type="ARBA" id="ARBA00023125"/>
    </source>
</evidence>
<dbReference type="PROSITE" id="PS51900">
    <property type="entry name" value="CB"/>
    <property type="match status" value="1"/>
</dbReference>
<name>A0ABY0QN01_CLOCO</name>
<sequence length="329" mass="38892">MGRVKFNSKKYDGLRPLDFSSHEDITIKYFIQLFEQFMEEKALEGLTERTLCDHEKHFRYFKNFILKYVRSDINHDSINSKIFVDYKDYMINIKKYKPHTVNIRIGSLKVYLNWLYKKKYTNDNYSLYISKIKVDKDTIQPLTKKEIKKMLNTCDTSIYSGLRDLTIMVTILDTGIRIQELCNCTTEDVDIKNKLLLVRAQNAKSRKFRHLPLSRESTHLLKKMVDISNINGSPYLFMSSHTSKKLDHNVVINNFRKYGEKAGINKRCTPHVWRHTFAVNAVRKGMDLFTLQKIMGHENITTTRQYIQLNTSDLVKKHNEINILKDFLK</sequence>
<dbReference type="InterPro" id="IPR044068">
    <property type="entry name" value="CB"/>
</dbReference>
<dbReference type="InterPro" id="IPR025269">
    <property type="entry name" value="SAM-like_dom"/>
</dbReference>
<evidence type="ECO:0000259" key="6">
    <source>
        <dbReference type="PROSITE" id="PS51900"/>
    </source>
</evidence>
<evidence type="ECO:0000256" key="4">
    <source>
        <dbReference type="PROSITE-ProRule" id="PRU01248"/>
    </source>
</evidence>